<feature type="domain" description="VOC" evidence="1">
    <location>
        <begin position="16"/>
        <end position="132"/>
    </location>
</feature>
<dbReference type="RefSeq" id="WP_353628609.1">
    <property type="nucleotide sequence ID" value="NZ_CP159196.1"/>
</dbReference>
<evidence type="ECO:0000259" key="1">
    <source>
        <dbReference type="PROSITE" id="PS51819"/>
    </source>
</evidence>
<gene>
    <name evidence="2" type="ORF">ABM428_17010</name>
</gene>
<reference evidence="2" key="1">
    <citation type="journal article" date="2020" name="Int. J. Syst. Evol. Microbiol.">
        <title>Notification of changes in taxonomic opinion previously published outside the IJSEM.</title>
        <authorList>
            <person name="Oren A."/>
            <person name="Garrity G."/>
        </authorList>
    </citation>
    <scope>NUCLEOTIDE SEQUENCE</scope>
    <source>
        <strain evidence="2">TCYB15</strain>
    </source>
</reference>
<sequence length="287" mass="30758">MTTVDHFFDMTTAPMRIGAVRLKVRDLDAVSTFYQMALGLSPVATSEHRVTLGTGDTPFLELQGDPGLSPLDPRQAGLFHTAFLMPTRSDLARWVAHIAEAGVPLHGASDHIVSEALYLADPEGNGIEVYTDRPVSAWHGEGGEIRMSTDPLDLQGLLQSAAGTEWSGFPENGSIGHVHLQVGDTGEADRFYRDVLGLDIAARYPGASFYGSGGYHHQLAGNIWNSRRASKRPEGMAGLDAIEIVVRDAADITSIAGRVESAGLESIKNANGLTVRDPWGTAITLKN</sequence>
<dbReference type="SUPFAM" id="SSF54593">
    <property type="entry name" value="Glyoxalase/Bleomycin resistance protein/Dihydroxybiphenyl dioxygenase"/>
    <property type="match status" value="2"/>
</dbReference>
<dbReference type="AlphaFoldDB" id="A0AAU8C7U6"/>
<feature type="domain" description="VOC" evidence="1">
    <location>
        <begin position="174"/>
        <end position="287"/>
    </location>
</feature>
<dbReference type="PROSITE" id="PS51819">
    <property type="entry name" value="VOC"/>
    <property type="match status" value="2"/>
</dbReference>
<proteinExistence type="predicted"/>
<dbReference type="InterPro" id="IPR037523">
    <property type="entry name" value="VOC_core"/>
</dbReference>
<dbReference type="InterPro" id="IPR004360">
    <property type="entry name" value="Glyas_Fos-R_dOase_dom"/>
</dbReference>
<dbReference type="KEGG" id="suly:ABM428_17010"/>
<dbReference type="CDD" id="cd16359">
    <property type="entry name" value="VOC_BsCatE_like_C"/>
    <property type="match status" value="1"/>
</dbReference>
<protein>
    <submittedName>
        <fullName evidence="2">VOC family protein</fullName>
    </submittedName>
</protein>
<dbReference type="Gene3D" id="3.10.180.10">
    <property type="entry name" value="2,3-Dihydroxybiphenyl 1,2-Dioxygenase, domain 1"/>
    <property type="match status" value="2"/>
</dbReference>
<reference evidence="2" key="2">
    <citation type="submission" date="2024-06" db="EMBL/GenBank/DDBJ databases">
        <authorList>
            <person name="Deng Y."/>
        </authorList>
    </citation>
    <scope>NUCLEOTIDE SEQUENCE</scope>
    <source>
        <strain evidence="2">TCYB15</strain>
        <plasmid evidence="2">pZYJ03</plasmid>
    </source>
</reference>
<name>A0AAU8C7U6_9RHOB</name>
<keyword evidence="2" id="KW-0614">Plasmid</keyword>
<dbReference type="PANTHER" id="PTHR43279">
    <property type="entry name" value="CATECHOL-2,3-DIOXYGENASE"/>
    <property type="match status" value="1"/>
</dbReference>
<accession>A0AAU8C7U6</accession>
<dbReference type="PANTHER" id="PTHR43279:SF1">
    <property type="entry name" value="CATECHOL-2,3-DIOXYGENASE"/>
    <property type="match status" value="1"/>
</dbReference>
<organism evidence="2">
    <name type="scientific">Sulfitobacter sp. TCYB15</name>
    <dbReference type="NCBI Taxonomy" id="3229275"/>
    <lineage>
        <taxon>Bacteria</taxon>
        <taxon>Pseudomonadati</taxon>
        <taxon>Pseudomonadota</taxon>
        <taxon>Alphaproteobacteria</taxon>
        <taxon>Rhodobacterales</taxon>
        <taxon>Roseobacteraceae</taxon>
        <taxon>Sulfitobacter</taxon>
    </lineage>
</organism>
<dbReference type="Pfam" id="PF00903">
    <property type="entry name" value="Glyoxalase"/>
    <property type="match status" value="2"/>
</dbReference>
<dbReference type="EMBL" id="CP159196">
    <property type="protein sequence ID" value="XCF12139.1"/>
    <property type="molecule type" value="Genomic_DNA"/>
</dbReference>
<evidence type="ECO:0000313" key="2">
    <source>
        <dbReference type="EMBL" id="XCF12139.1"/>
    </source>
</evidence>
<dbReference type="InterPro" id="IPR029068">
    <property type="entry name" value="Glyas_Bleomycin-R_OHBP_Dase"/>
</dbReference>
<geneLocation type="plasmid" evidence="2">
    <name>pZYJ03</name>
</geneLocation>